<organism evidence="3">
    <name type="scientific">Manihot esculenta</name>
    <name type="common">Cassava</name>
    <name type="synonym">Jatropha manihot</name>
    <dbReference type="NCBI Taxonomy" id="3983"/>
    <lineage>
        <taxon>Eukaryota</taxon>
        <taxon>Viridiplantae</taxon>
        <taxon>Streptophyta</taxon>
        <taxon>Embryophyta</taxon>
        <taxon>Tracheophyta</taxon>
        <taxon>Spermatophyta</taxon>
        <taxon>Magnoliopsida</taxon>
        <taxon>eudicotyledons</taxon>
        <taxon>Gunneridae</taxon>
        <taxon>Pentapetalae</taxon>
        <taxon>rosids</taxon>
        <taxon>fabids</taxon>
        <taxon>Malpighiales</taxon>
        <taxon>Euphorbiaceae</taxon>
        <taxon>Crotonoideae</taxon>
        <taxon>Manihoteae</taxon>
        <taxon>Manihot</taxon>
    </lineage>
</organism>
<protein>
    <recommendedName>
        <fullName evidence="4">Pentatricopeptide repeat-containing protein</fullName>
    </recommendedName>
</protein>
<dbReference type="PROSITE" id="PS51375">
    <property type="entry name" value="PPR"/>
    <property type="match status" value="2"/>
</dbReference>
<feature type="repeat" description="PPR" evidence="2">
    <location>
        <begin position="95"/>
        <end position="129"/>
    </location>
</feature>
<dbReference type="InterPro" id="IPR002885">
    <property type="entry name" value="PPR_rpt"/>
</dbReference>
<dbReference type="FunFam" id="1.25.40.10:FF:000345">
    <property type="entry name" value="Pentatricopeptide repeat-containing protein"/>
    <property type="match status" value="1"/>
</dbReference>
<dbReference type="EMBL" id="KV452091">
    <property type="protein sequence ID" value="OAY21190.1"/>
    <property type="molecule type" value="Genomic_DNA"/>
</dbReference>
<dbReference type="Pfam" id="PF13041">
    <property type="entry name" value="PPR_2"/>
    <property type="match status" value="1"/>
</dbReference>
<dbReference type="GO" id="GO:0003723">
    <property type="term" value="F:RNA binding"/>
    <property type="evidence" value="ECO:0007669"/>
    <property type="project" value="InterPro"/>
</dbReference>
<dbReference type="PANTHER" id="PTHR47926">
    <property type="entry name" value="PENTATRICOPEPTIDE REPEAT-CONTAINING PROTEIN"/>
    <property type="match status" value="1"/>
</dbReference>
<evidence type="ECO:0000313" key="3">
    <source>
        <dbReference type="EMBL" id="OAY21190.1"/>
    </source>
</evidence>
<reference evidence="3" key="1">
    <citation type="submission" date="2016-02" db="EMBL/GenBank/DDBJ databases">
        <title>WGS assembly of Manihot esculenta.</title>
        <authorList>
            <person name="Bredeson J.V."/>
            <person name="Prochnik S.E."/>
            <person name="Lyons J.B."/>
            <person name="Schmutz J."/>
            <person name="Grimwood J."/>
            <person name="Vrebalov J."/>
            <person name="Bart R.S."/>
            <person name="Amuge T."/>
            <person name="Ferguson M.E."/>
            <person name="Green R."/>
            <person name="Putnam N."/>
            <person name="Stites J."/>
            <person name="Rounsley S."/>
            <person name="Rokhsar D.S."/>
        </authorList>
    </citation>
    <scope>NUCLEOTIDE SEQUENCE [LARGE SCALE GENOMIC DNA]</scope>
    <source>
        <tissue evidence="3">Leaf</tissue>
    </source>
</reference>
<dbReference type="Gene3D" id="1.25.40.10">
    <property type="entry name" value="Tetratricopeptide repeat domain"/>
    <property type="match status" value="3"/>
</dbReference>
<evidence type="ECO:0000256" key="2">
    <source>
        <dbReference type="PROSITE-ProRule" id="PRU00708"/>
    </source>
</evidence>
<gene>
    <name evidence="3" type="ORF">MANES_S110000</name>
</gene>
<dbReference type="InterPro" id="IPR046960">
    <property type="entry name" value="PPR_At4g14850-like_plant"/>
</dbReference>
<dbReference type="AlphaFoldDB" id="A0A199U8X1"/>
<feature type="repeat" description="PPR" evidence="2">
    <location>
        <begin position="165"/>
        <end position="199"/>
    </location>
</feature>
<dbReference type="Pfam" id="PF01535">
    <property type="entry name" value="PPR"/>
    <property type="match status" value="3"/>
</dbReference>
<accession>A0A199U8X1</accession>
<evidence type="ECO:0000256" key="1">
    <source>
        <dbReference type="ARBA" id="ARBA00022737"/>
    </source>
</evidence>
<dbReference type="GO" id="GO:0009451">
    <property type="term" value="P:RNA modification"/>
    <property type="evidence" value="ECO:0007669"/>
    <property type="project" value="InterPro"/>
</dbReference>
<sequence length="394" mass="44638">MRKNCVRPDEFTFNFLIKARSKLHKIRNLPLGMEYDEIQWTVLKYGFCSHLLVQNALIHLYAVKGSPPAAWRVFNETVGVDVISWQVFDNMPEKDVVSWTAMVSGYSHAKRSREALELFWKMRDVGVRPDEVTIVSVISACTNLGDLETGINVHSYIDENGFGWMVSLCNALIDMYAKCGCISRAWQVFNNMSRKSLITWNSMIVACANHGYVEDACGLFSLVTSLSLLTAYAHKGMVDEGYRMFQSMQRDYGIEASVEHYGCTVDTLGRAGRVEEAYDLIVNMPIQSNDVVWGALLAACRIYADVNMAERVVKKLLELKPDEGEDYILLRDVYVASDRTAEANGIRCEASKNPGCSWDYRRRQDPVSSLSFNVFLADRKCGSNKYHELNRPSM</sequence>
<name>A0A199U8X1_MANES</name>
<keyword evidence="1" id="KW-0677">Repeat</keyword>
<dbReference type="InterPro" id="IPR046848">
    <property type="entry name" value="E_motif"/>
</dbReference>
<dbReference type="InterPro" id="IPR011990">
    <property type="entry name" value="TPR-like_helical_dom_sf"/>
</dbReference>
<dbReference type="Pfam" id="PF20431">
    <property type="entry name" value="E_motif"/>
    <property type="match status" value="1"/>
</dbReference>
<dbReference type="NCBIfam" id="TIGR00756">
    <property type="entry name" value="PPR"/>
    <property type="match status" value="4"/>
</dbReference>
<evidence type="ECO:0008006" key="4">
    <source>
        <dbReference type="Google" id="ProtNLM"/>
    </source>
</evidence>
<proteinExistence type="predicted"/>
<dbReference type="PANTHER" id="PTHR47926:SF537">
    <property type="entry name" value="PENTACOTRIPEPTIDE-REPEAT REGION OF PRORP DOMAIN-CONTAINING PROTEIN"/>
    <property type="match status" value="1"/>
</dbReference>